<evidence type="ECO:0008006" key="3">
    <source>
        <dbReference type="Google" id="ProtNLM"/>
    </source>
</evidence>
<name>A0AAD9E904_9PEZI</name>
<organism evidence="1 2">
    <name type="scientific">Colletotrichum chrysophilum</name>
    <dbReference type="NCBI Taxonomy" id="1836956"/>
    <lineage>
        <taxon>Eukaryota</taxon>
        <taxon>Fungi</taxon>
        <taxon>Dikarya</taxon>
        <taxon>Ascomycota</taxon>
        <taxon>Pezizomycotina</taxon>
        <taxon>Sordariomycetes</taxon>
        <taxon>Hypocreomycetidae</taxon>
        <taxon>Glomerellales</taxon>
        <taxon>Glomerellaceae</taxon>
        <taxon>Colletotrichum</taxon>
        <taxon>Colletotrichum gloeosporioides species complex</taxon>
    </lineage>
</organism>
<proteinExistence type="predicted"/>
<dbReference type="InterPro" id="IPR032675">
    <property type="entry name" value="LRR_dom_sf"/>
</dbReference>
<comment type="caution">
    <text evidence="1">The sequence shown here is derived from an EMBL/GenBank/DDBJ whole genome shotgun (WGS) entry which is preliminary data.</text>
</comment>
<dbReference type="Proteomes" id="UP001243330">
    <property type="component" value="Unassembled WGS sequence"/>
</dbReference>
<accession>A0AAD9E904</accession>
<dbReference type="AlphaFoldDB" id="A0AAD9E904"/>
<dbReference type="SUPFAM" id="SSF52047">
    <property type="entry name" value="RNI-like"/>
    <property type="match status" value="1"/>
</dbReference>
<protein>
    <recommendedName>
        <fullName evidence="3">F-box domain-containing protein</fullName>
    </recommendedName>
</protein>
<dbReference type="EMBL" id="JAQOWY010000730">
    <property type="protein sequence ID" value="KAK1839027.1"/>
    <property type="molecule type" value="Genomic_DNA"/>
</dbReference>
<dbReference type="Gene3D" id="3.80.10.10">
    <property type="entry name" value="Ribonuclease Inhibitor"/>
    <property type="match status" value="1"/>
</dbReference>
<keyword evidence="2" id="KW-1185">Reference proteome</keyword>
<reference evidence="1" key="1">
    <citation type="submission" date="2023-01" db="EMBL/GenBank/DDBJ databases">
        <title>Colletotrichum chrysophilum M932 genome sequence.</title>
        <authorList>
            <person name="Baroncelli R."/>
        </authorList>
    </citation>
    <scope>NUCLEOTIDE SEQUENCE</scope>
    <source>
        <strain evidence="1">M932</strain>
    </source>
</reference>
<evidence type="ECO:0000313" key="2">
    <source>
        <dbReference type="Proteomes" id="UP001243330"/>
    </source>
</evidence>
<sequence length="656" mass="73780">MFSHDVSSMMMGKFSGGPDLFGKEPGARLPLLFTKVMEARPAASQSLLFRLPPEILGDIMDLIADEKPSLASLALVNSDCRQLARSCQFAVVTFDYSPASRQLAQLLSTEAASRGPQSRGRIGPCIRHVKVASDPGWLGGFHKELHDSIWGADRGEITDAVREHIGSLQKKAELEYVANHQMPILFGIGAMPNLEAISWLDGLCQSPYLFTTLAGSSVQHIKFHGTVSEGLLGILDQLPAHSFQQVRCLDLNFTLCGDSQHKVEEVTITDCDTDTAKAPDNEDSFAKWKPQSDCHVIAALIKRCEQSLETLVVHRMFPMGTTEKRLSLSSRDINLRSLRTLNLSHCQVDSTALCVMVCPSLRHLSMPWEWDESFLSCETLRDLETLVVPFVRETPGKPYTTSPLMKFLNRHPHIKKLCLGHGPDAFIDNHLMPCLSNGSWANLNSLSLTWKGPGMEESTRPHIARVSESALAAIGSLDTLEQLSLTAGVNCGWRRQWLIDHDAVRESLKGLTRLKRLAISRDTYPVPYNLEEPEYYYEIKVVDPEDRKLANKRDWMNELEPIEDSDGGIMDPADEIWEYAHRYKMFKQAEKYAEVIPTLEWVYCGEWPMKFFGGPVYEDGVWDGQTTRKVAWPQAKARDSCWSYLQHTFGMGHRED</sequence>
<gene>
    <name evidence="1" type="ORF">CCHR01_18352</name>
</gene>
<evidence type="ECO:0000313" key="1">
    <source>
        <dbReference type="EMBL" id="KAK1839027.1"/>
    </source>
</evidence>